<keyword evidence="2" id="KW-0813">Transport</keyword>
<evidence type="ECO:0000256" key="5">
    <source>
        <dbReference type="ARBA" id="ARBA00022989"/>
    </source>
</evidence>
<dbReference type="PANTHER" id="PTHR11616">
    <property type="entry name" value="SODIUM/CHLORIDE DEPENDENT TRANSPORTER"/>
    <property type="match status" value="1"/>
</dbReference>
<accession>A0A0N4ZDM1</accession>
<evidence type="ECO:0000256" key="3">
    <source>
        <dbReference type="ARBA" id="ARBA00022692"/>
    </source>
</evidence>
<dbReference type="GO" id="GO:0035725">
    <property type="term" value="P:sodium ion transmembrane transport"/>
    <property type="evidence" value="ECO:0007669"/>
    <property type="project" value="TreeGrafter"/>
</dbReference>
<dbReference type="GO" id="GO:0006865">
    <property type="term" value="P:amino acid transport"/>
    <property type="evidence" value="ECO:0007669"/>
    <property type="project" value="TreeGrafter"/>
</dbReference>
<evidence type="ECO:0000256" key="2">
    <source>
        <dbReference type="ARBA" id="ARBA00022448"/>
    </source>
</evidence>
<feature type="transmembrane region" description="Helical" evidence="8">
    <location>
        <begin position="594"/>
        <end position="613"/>
    </location>
</feature>
<keyword evidence="6 8" id="KW-0472">Membrane</keyword>
<dbReference type="Proteomes" id="UP000038045">
    <property type="component" value="Unplaced"/>
</dbReference>
<evidence type="ECO:0000256" key="1">
    <source>
        <dbReference type="ARBA" id="ARBA00004141"/>
    </source>
</evidence>
<name>A0A0N4ZDM1_PARTI</name>
<dbReference type="SUPFAM" id="SSF161070">
    <property type="entry name" value="SNF-like"/>
    <property type="match status" value="1"/>
</dbReference>
<feature type="transmembrane region" description="Helical" evidence="8">
    <location>
        <begin position="633"/>
        <end position="654"/>
    </location>
</feature>
<dbReference type="WBParaSite" id="PTRK_0000568200.1">
    <property type="protein sequence ID" value="PTRK_0000568200.1"/>
    <property type="gene ID" value="PTRK_0000568200"/>
</dbReference>
<dbReference type="InterPro" id="IPR000175">
    <property type="entry name" value="Na/ntran_symport"/>
</dbReference>
<sequence>MYSNIVDGGPGEEILDEEGNARERVGLMDDKESKSSSSEERRSHLKDYSKVELVDSKLKMKSAMKTFPKSRFLKYIYKVEESNTAPIETEIPSLESDEEVKLYWRNVNTLKTRMIEGSRHINTGKMEYQDFSDSLDVMDHKSEPSLVSYYGKLISLLAGTYSPTNIFTIVILTILHGKEFLGACFYSGIFLCIPMMYLEILLGQITPVNSSSLFSKMCQAWSMMRVMFVTIYFLSGVYSVIFALYFLVGMLSTLLEGMDSTFLMNICSSLEGKNCIRKDFTYFCMYGDRYSNEFTACNGFHSIFEEGYRMQSEYPNFNARYLDKLSFTFNIIPFNSNPGISYTSCFCVWLLIAIFKMIGYGNMTGVMIFFYSTFVISLVLFVHVLLKNELSYIFLKFFFRDIYLEKSNIMLWLAALVQMIKFYKSGHGIVMKIASYFEPGSNNVHLAFVVFVINTIVFHFNIILLVLSYGITVEGDIKDTALSVELMSKGTIRAYTTSALEQIADMYPGYCKTLFILYNFGFFGLSVYQAFLYIDLMDCELHNIYIRHVRYATKRYKTTAAITFLFLLLPMFSMMYRQIGELYFLIEETFTFNVLLNCFQYIIIVYGIGYGHLHIPTASSRLSHILKKVMGWYIKYIAIPMLIGVIVSIVVIGVELNTEYVYFIREKFAQPYVNTVQNIYAFLCFFCVLIWPIYQMLRAVFYGKRSTSVFKCELVYVNDE</sequence>
<feature type="transmembrane region" description="Helical" evidence="8">
    <location>
        <begin position="153"/>
        <end position="174"/>
    </location>
</feature>
<dbReference type="STRING" id="131310.A0A0N4ZDM1"/>
<evidence type="ECO:0000256" key="6">
    <source>
        <dbReference type="ARBA" id="ARBA00023136"/>
    </source>
</evidence>
<dbReference type="GO" id="GO:0015293">
    <property type="term" value="F:symporter activity"/>
    <property type="evidence" value="ECO:0007669"/>
    <property type="project" value="UniProtKB-KW"/>
</dbReference>
<feature type="transmembrane region" description="Helical" evidence="8">
    <location>
        <begin position="679"/>
        <end position="697"/>
    </location>
</feature>
<dbReference type="PANTHER" id="PTHR11616:SF240">
    <property type="entry name" value="BLOATED TUBULES, ISOFORM B-RELATED"/>
    <property type="match status" value="1"/>
</dbReference>
<feature type="transmembrane region" description="Helical" evidence="8">
    <location>
        <begin position="180"/>
        <end position="205"/>
    </location>
</feature>
<evidence type="ECO:0000256" key="4">
    <source>
        <dbReference type="ARBA" id="ARBA00022847"/>
    </source>
</evidence>
<reference evidence="10" key="1">
    <citation type="submission" date="2017-02" db="UniProtKB">
        <authorList>
            <consortium name="WormBaseParasite"/>
        </authorList>
    </citation>
    <scope>IDENTIFICATION</scope>
</reference>
<dbReference type="InterPro" id="IPR037272">
    <property type="entry name" value="SNS_sf"/>
</dbReference>
<comment type="subcellular location">
    <subcellularLocation>
        <location evidence="1">Membrane</location>
        <topology evidence="1">Multi-pass membrane protein</topology>
    </subcellularLocation>
</comment>
<feature type="transmembrane region" description="Helical" evidence="8">
    <location>
        <begin position="406"/>
        <end position="423"/>
    </location>
</feature>
<protein>
    <submittedName>
        <fullName evidence="10">Sodium-and chloride-dependent neutral and basic amino acid transporter B(0+)</fullName>
    </submittedName>
</protein>
<dbReference type="GO" id="GO:0005886">
    <property type="term" value="C:plasma membrane"/>
    <property type="evidence" value="ECO:0007669"/>
    <property type="project" value="TreeGrafter"/>
</dbReference>
<feature type="transmembrane region" description="Helical" evidence="8">
    <location>
        <begin position="226"/>
        <end position="248"/>
    </location>
</feature>
<evidence type="ECO:0000313" key="9">
    <source>
        <dbReference type="Proteomes" id="UP000038045"/>
    </source>
</evidence>
<feature type="transmembrane region" description="Helical" evidence="8">
    <location>
        <begin position="366"/>
        <end position="386"/>
    </location>
</feature>
<feature type="region of interest" description="Disordered" evidence="7">
    <location>
        <begin position="1"/>
        <end position="46"/>
    </location>
</feature>
<evidence type="ECO:0000313" key="10">
    <source>
        <dbReference type="WBParaSite" id="PTRK_0000568200.1"/>
    </source>
</evidence>
<proteinExistence type="predicted"/>
<feature type="transmembrane region" description="Helical" evidence="8">
    <location>
        <begin position="339"/>
        <end position="359"/>
    </location>
</feature>
<feature type="transmembrane region" description="Helical" evidence="8">
    <location>
        <begin position="515"/>
        <end position="534"/>
    </location>
</feature>
<organism evidence="9 10">
    <name type="scientific">Parastrongyloides trichosuri</name>
    <name type="common">Possum-specific nematode worm</name>
    <dbReference type="NCBI Taxonomy" id="131310"/>
    <lineage>
        <taxon>Eukaryota</taxon>
        <taxon>Metazoa</taxon>
        <taxon>Ecdysozoa</taxon>
        <taxon>Nematoda</taxon>
        <taxon>Chromadorea</taxon>
        <taxon>Rhabditida</taxon>
        <taxon>Tylenchina</taxon>
        <taxon>Panagrolaimomorpha</taxon>
        <taxon>Strongyloidoidea</taxon>
        <taxon>Strongyloididae</taxon>
        <taxon>Parastrongyloides</taxon>
    </lineage>
</organism>
<feature type="compositionally biased region" description="Basic and acidic residues" evidence="7">
    <location>
        <begin position="19"/>
        <end position="46"/>
    </location>
</feature>
<feature type="transmembrane region" description="Helical" evidence="8">
    <location>
        <begin position="555"/>
        <end position="574"/>
    </location>
</feature>
<dbReference type="PROSITE" id="PS50267">
    <property type="entry name" value="NA_NEUROTRAN_SYMP_3"/>
    <property type="match status" value="1"/>
</dbReference>
<evidence type="ECO:0000256" key="7">
    <source>
        <dbReference type="SAM" id="MobiDB-lite"/>
    </source>
</evidence>
<keyword evidence="5 8" id="KW-1133">Transmembrane helix</keyword>
<keyword evidence="4" id="KW-0769">Symport</keyword>
<keyword evidence="9" id="KW-1185">Reference proteome</keyword>
<evidence type="ECO:0000256" key="8">
    <source>
        <dbReference type="SAM" id="Phobius"/>
    </source>
</evidence>
<keyword evidence="3 8" id="KW-0812">Transmembrane</keyword>
<dbReference type="AlphaFoldDB" id="A0A0N4ZDM1"/>
<feature type="transmembrane region" description="Helical" evidence="8">
    <location>
        <begin position="444"/>
        <end position="471"/>
    </location>
</feature>